<evidence type="ECO:0000256" key="8">
    <source>
        <dbReference type="ARBA" id="ARBA00022989"/>
    </source>
</evidence>
<keyword evidence="7" id="KW-0653">Protein transport</keyword>
<feature type="compositionally biased region" description="Basic and acidic residues" evidence="10">
    <location>
        <begin position="83"/>
        <end position="103"/>
    </location>
</feature>
<reference evidence="13" key="1">
    <citation type="submission" date="2017-06" db="EMBL/GenBank/DDBJ databases">
        <authorList>
            <person name="Varghese N."/>
            <person name="Submissions S."/>
        </authorList>
    </citation>
    <scope>NUCLEOTIDE SEQUENCE [LARGE SCALE GENOMIC DNA]</scope>
    <source>
        <strain evidence="13">DSM 137</strain>
    </source>
</reference>
<evidence type="ECO:0000256" key="10">
    <source>
        <dbReference type="SAM" id="MobiDB-lite"/>
    </source>
</evidence>
<dbReference type="OrthoDB" id="8441653at2"/>
<dbReference type="GO" id="GO:0031992">
    <property type="term" value="F:energy transducer activity"/>
    <property type="evidence" value="ECO:0007669"/>
    <property type="project" value="TreeGrafter"/>
</dbReference>
<feature type="compositionally biased region" description="Low complexity" evidence="10">
    <location>
        <begin position="143"/>
        <end position="156"/>
    </location>
</feature>
<keyword evidence="8" id="KW-1133">Transmembrane helix</keyword>
<evidence type="ECO:0000256" key="4">
    <source>
        <dbReference type="ARBA" id="ARBA00022475"/>
    </source>
</evidence>
<evidence type="ECO:0000313" key="13">
    <source>
        <dbReference type="Proteomes" id="UP000198418"/>
    </source>
</evidence>
<protein>
    <submittedName>
        <fullName evidence="12">Outer membrane transport energization protein TonB</fullName>
    </submittedName>
</protein>
<evidence type="ECO:0000256" key="7">
    <source>
        <dbReference type="ARBA" id="ARBA00022927"/>
    </source>
</evidence>
<dbReference type="PANTHER" id="PTHR33446">
    <property type="entry name" value="PROTEIN TONB-RELATED"/>
    <property type="match status" value="1"/>
</dbReference>
<keyword evidence="3" id="KW-0813">Transport</keyword>
<evidence type="ECO:0000259" key="11">
    <source>
        <dbReference type="PROSITE" id="PS52015"/>
    </source>
</evidence>
<dbReference type="NCBIfam" id="TIGR01352">
    <property type="entry name" value="tonB_Cterm"/>
    <property type="match status" value="1"/>
</dbReference>
<dbReference type="GO" id="GO:0015031">
    <property type="term" value="P:protein transport"/>
    <property type="evidence" value="ECO:0007669"/>
    <property type="project" value="UniProtKB-KW"/>
</dbReference>
<keyword evidence="5" id="KW-0997">Cell inner membrane</keyword>
<evidence type="ECO:0000256" key="3">
    <source>
        <dbReference type="ARBA" id="ARBA00022448"/>
    </source>
</evidence>
<feature type="domain" description="TonB C-terminal" evidence="11">
    <location>
        <begin position="181"/>
        <end position="274"/>
    </location>
</feature>
<organism evidence="12 13">
    <name type="scientific">Rhodoblastus acidophilus</name>
    <name type="common">Rhodopseudomonas acidophila</name>
    <dbReference type="NCBI Taxonomy" id="1074"/>
    <lineage>
        <taxon>Bacteria</taxon>
        <taxon>Pseudomonadati</taxon>
        <taxon>Pseudomonadota</taxon>
        <taxon>Alphaproteobacteria</taxon>
        <taxon>Hyphomicrobiales</taxon>
        <taxon>Rhodoblastaceae</taxon>
        <taxon>Rhodoblastus</taxon>
    </lineage>
</organism>
<keyword evidence="9" id="KW-0472">Membrane</keyword>
<dbReference type="GO" id="GO:0055085">
    <property type="term" value="P:transmembrane transport"/>
    <property type="evidence" value="ECO:0007669"/>
    <property type="project" value="InterPro"/>
</dbReference>
<evidence type="ECO:0000313" key="12">
    <source>
        <dbReference type="EMBL" id="SNB52422.1"/>
    </source>
</evidence>
<feature type="compositionally biased region" description="Basic and acidic residues" evidence="10">
    <location>
        <begin position="122"/>
        <end position="135"/>
    </location>
</feature>
<comment type="similarity">
    <text evidence="2">Belongs to the TonB family.</text>
</comment>
<dbReference type="PANTHER" id="PTHR33446:SF2">
    <property type="entry name" value="PROTEIN TONB"/>
    <property type="match status" value="1"/>
</dbReference>
<feature type="region of interest" description="Disordered" evidence="10">
    <location>
        <begin position="69"/>
        <end position="172"/>
    </location>
</feature>
<evidence type="ECO:0000256" key="6">
    <source>
        <dbReference type="ARBA" id="ARBA00022692"/>
    </source>
</evidence>
<dbReference type="InterPro" id="IPR006260">
    <property type="entry name" value="TonB/TolA_C"/>
</dbReference>
<dbReference type="InterPro" id="IPR037682">
    <property type="entry name" value="TonB_C"/>
</dbReference>
<keyword evidence="6" id="KW-0812">Transmembrane</keyword>
<dbReference type="PROSITE" id="PS52015">
    <property type="entry name" value="TONB_CTD"/>
    <property type="match status" value="1"/>
</dbReference>
<gene>
    <name evidence="12" type="ORF">SAMN06265338_101250</name>
</gene>
<evidence type="ECO:0000256" key="2">
    <source>
        <dbReference type="ARBA" id="ARBA00006555"/>
    </source>
</evidence>
<feature type="compositionally biased region" description="Basic and acidic residues" evidence="10">
    <location>
        <begin position="157"/>
        <end position="172"/>
    </location>
</feature>
<dbReference type="GO" id="GO:0098797">
    <property type="term" value="C:plasma membrane protein complex"/>
    <property type="evidence" value="ECO:0007669"/>
    <property type="project" value="TreeGrafter"/>
</dbReference>
<sequence>MTELALPELAPPWREAASRRVAPHWLIAGCAALALHGGAAAFALMERETELDDAVGAAAIEIGLDFEAPHNDPSFLPPGQEAEESRAALETPEQKMKTDDKALPEAQMTDAEDAEQQAAPKPVERPDEKKPEEAKQNTVATQAAVEAEAAAAPSSEAAKESPRSRAPDLGVGEKARRAVLTWQKQLAAHLDRAKRYPAEGAGRGATVKVRFRIDRMGRLQMSEPGAPGQDAAFEAAALAMLKRADPVPPPPPEIADVGLTFSLPVVFRAQRGSR</sequence>
<dbReference type="Proteomes" id="UP000198418">
    <property type="component" value="Unassembled WGS sequence"/>
</dbReference>
<dbReference type="AlphaFoldDB" id="A0A212PZE4"/>
<name>A0A212PZE4_RHOAC</name>
<proteinExistence type="inferred from homology"/>
<comment type="subcellular location">
    <subcellularLocation>
        <location evidence="1">Cell inner membrane</location>
        <topology evidence="1">Single-pass membrane protein</topology>
        <orientation evidence="1">Periplasmic side</orientation>
    </subcellularLocation>
</comment>
<evidence type="ECO:0000256" key="5">
    <source>
        <dbReference type="ARBA" id="ARBA00022519"/>
    </source>
</evidence>
<accession>A0A212PZE4</accession>
<keyword evidence="4" id="KW-1003">Cell membrane</keyword>
<dbReference type="InterPro" id="IPR051045">
    <property type="entry name" value="TonB-dependent_transducer"/>
</dbReference>
<dbReference type="Pfam" id="PF13103">
    <property type="entry name" value="TonB_2"/>
    <property type="match status" value="1"/>
</dbReference>
<dbReference type="EMBL" id="FYDG01000001">
    <property type="protein sequence ID" value="SNB52422.1"/>
    <property type="molecule type" value="Genomic_DNA"/>
</dbReference>
<dbReference type="SUPFAM" id="SSF74653">
    <property type="entry name" value="TolA/TonB C-terminal domain"/>
    <property type="match status" value="1"/>
</dbReference>
<dbReference type="Gene3D" id="3.30.1150.10">
    <property type="match status" value="1"/>
</dbReference>
<evidence type="ECO:0000256" key="9">
    <source>
        <dbReference type="ARBA" id="ARBA00023136"/>
    </source>
</evidence>
<evidence type="ECO:0000256" key="1">
    <source>
        <dbReference type="ARBA" id="ARBA00004383"/>
    </source>
</evidence>
<dbReference type="RefSeq" id="WP_088518746.1">
    <property type="nucleotide sequence ID" value="NZ_FYDG01000001.1"/>
</dbReference>
<keyword evidence="13" id="KW-1185">Reference proteome</keyword>